<feature type="compositionally biased region" description="Low complexity" evidence="1">
    <location>
        <begin position="173"/>
        <end position="197"/>
    </location>
</feature>
<dbReference type="STRING" id="97972.A0A2V1E352"/>
<name>A0A2V1E352_9PLEO</name>
<feature type="signal peptide" evidence="3">
    <location>
        <begin position="1"/>
        <end position="24"/>
    </location>
</feature>
<evidence type="ECO:0000313" key="5">
    <source>
        <dbReference type="Proteomes" id="UP000244855"/>
    </source>
</evidence>
<evidence type="ECO:0008006" key="6">
    <source>
        <dbReference type="Google" id="ProtNLM"/>
    </source>
</evidence>
<feature type="compositionally biased region" description="Low complexity" evidence="1">
    <location>
        <begin position="236"/>
        <end position="251"/>
    </location>
</feature>
<keyword evidence="3" id="KW-0732">Signal</keyword>
<organism evidence="4 5">
    <name type="scientific">Periconia macrospinosa</name>
    <dbReference type="NCBI Taxonomy" id="97972"/>
    <lineage>
        <taxon>Eukaryota</taxon>
        <taxon>Fungi</taxon>
        <taxon>Dikarya</taxon>
        <taxon>Ascomycota</taxon>
        <taxon>Pezizomycotina</taxon>
        <taxon>Dothideomycetes</taxon>
        <taxon>Pleosporomycetidae</taxon>
        <taxon>Pleosporales</taxon>
        <taxon>Massarineae</taxon>
        <taxon>Periconiaceae</taxon>
        <taxon>Periconia</taxon>
    </lineage>
</organism>
<feature type="region of interest" description="Disordered" evidence="1">
    <location>
        <begin position="161"/>
        <end position="274"/>
    </location>
</feature>
<gene>
    <name evidence="4" type="ORF">DM02DRAFT_624696</name>
</gene>
<reference evidence="4 5" key="1">
    <citation type="journal article" date="2018" name="Sci. Rep.">
        <title>Comparative genomics provides insights into the lifestyle and reveals functional heterogeneity of dark septate endophytic fungi.</title>
        <authorList>
            <person name="Knapp D.G."/>
            <person name="Nemeth J.B."/>
            <person name="Barry K."/>
            <person name="Hainaut M."/>
            <person name="Henrissat B."/>
            <person name="Johnson J."/>
            <person name="Kuo A."/>
            <person name="Lim J.H.P."/>
            <person name="Lipzen A."/>
            <person name="Nolan M."/>
            <person name="Ohm R.A."/>
            <person name="Tamas L."/>
            <person name="Grigoriev I.V."/>
            <person name="Spatafora J.W."/>
            <person name="Nagy L.G."/>
            <person name="Kovacs G.M."/>
        </authorList>
    </citation>
    <scope>NUCLEOTIDE SEQUENCE [LARGE SCALE GENOMIC DNA]</scope>
    <source>
        <strain evidence="4 5">DSE2036</strain>
    </source>
</reference>
<evidence type="ECO:0000256" key="1">
    <source>
        <dbReference type="SAM" id="MobiDB-lite"/>
    </source>
</evidence>
<keyword evidence="5" id="KW-1185">Reference proteome</keyword>
<feature type="compositionally biased region" description="Pro residues" evidence="1">
    <location>
        <begin position="224"/>
        <end position="235"/>
    </location>
</feature>
<evidence type="ECO:0000256" key="2">
    <source>
        <dbReference type="SAM" id="Phobius"/>
    </source>
</evidence>
<evidence type="ECO:0000313" key="4">
    <source>
        <dbReference type="EMBL" id="PVI04629.1"/>
    </source>
</evidence>
<dbReference type="AlphaFoldDB" id="A0A2V1E352"/>
<feature type="compositionally biased region" description="Low complexity" evidence="1">
    <location>
        <begin position="214"/>
        <end position="223"/>
    </location>
</feature>
<accession>A0A2V1E352</accession>
<protein>
    <recommendedName>
        <fullName evidence="6">Mid2 domain-containing protein</fullName>
    </recommendedName>
</protein>
<feature type="compositionally biased region" description="Low complexity" evidence="1">
    <location>
        <begin position="262"/>
        <end position="272"/>
    </location>
</feature>
<feature type="chain" id="PRO_5016106524" description="Mid2 domain-containing protein" evidence="3">
    <location>
        <begin position="25"/>
        <end position="376"/>
    </location>
</feature>
<dbReference type="EMBL" id="KZ805319">
    <property type="protein sequence ID" value="PVI04629.1"/>
    <property type="molecule type" value="Genomic_DNA"/>
</dbReference>
<dbReference type="OrthoDB" id="5215637at2759"/>
<feature type="transmembrane region" description="Helical" evidence="2">
    <location>
        <begin position="289"/>
        <end position="311"/>
    </location>
</feature>
<dbReference type="Proteomes" id="UP000244855">
    <property type="component" value="Unassembled WGS sequence"/>
</dbReference>
<feature type="compositionally biased region" description="Pro residues" evidence="1">
    <location>
        <begin position="198"/>
        <end position="213"/>
    </location>
</feature>
<evidence type="ECO:0000256" key="3">
    <source>
        <dbReference type="SAM" id="SignalP"/>
    </source>
</evidence>
<proteinExistence type="predicted"/>
<keyword evidence="2" id="KW-1133">Transmembrane helix</keyword>
<keyword evidence="2" id="KW-0812">Transmembrane</keyword>
<keyword evidence="2" id="KW-0472">Membrane</keyword>
<sequence>MTMRSLSSLPISLLLLVYIQCAIAQDRKCYGVNGVELDSSFAPCNSNPSIHSGCCATKRTSGSSDMCLDNGLCMATNKELMGTIWQMACTDPTGKDPACPKVCPGAMSDGTKALAWNIQMCDYGSYCCREAGDLSNCCTDPNIPRISSRSIGSLLSPILSALSPPIPPPPPSSSSSSSTSSTPLPSSSSSSSSSSSPTPSPLPSPSPSDPPLPSSSSSSSSSPTPSPSSSNPPLPSSSSPTPEATALTPTSIQPNPEALLAPTSTPSPTFSPHDLSTLCAAEKQKTANMVGGAVGGITGALLIGLVALVVWMHRKEKRQRLLKEHYEEQFRNSYNHRPWRGAGDAGVVIINNEVDVHDEDDEEFERWKEGGEDGGR</sequence>